<evidence type="ECO:0000256" key="1">
    <source>
        <dbReference type="SAM" id="MobiDB-lite"/>
    </source>
</evidence>
<dbReference type="PANTHER" id="PTHR12083">
    <property type="entry name" value="BIFUNCTIONAL POLYNUCLEOTIDE PHOSPHATASE/KINASE"/>
    <property type="match status" value="1"/>
</dbReference>
<name>A0A238FAM1_9BASI</name>
<feature type="region of interest" description="Disordered" evidence="1">
    <location>
        <begin position="1"/>
        <end position="32"/>
    </location>
</feature>
<dbReference type="GO" id="GO:0046404">
    <property type="term" value="F:ATP-dependent polydeoxyribonucleotide 5'-hydroxyl-kinase activity"/>
    <property type="evidence" value="ECO:0007669"/>
    <property type="project" value="TreeGrafter"/>
</dbReference>
<dbReference type="AlphaFoldDB" id="A0A238FAM1"/>
<sequence length="290" mass="32030">MDISPRNPTAISPLDTVPPSSSSSSSLQPNLSSSLPPQELILLCGLIGSGKSTLSASLVQLLPPTSTRRQWVRVNQDELGDRRTCEAIARSALASGNNVLIDRQNFDRAQRKVWVQLAREFRGVRVGAWVMGTSLEVSFLSCSLGWVIRLMWTSHVADQDCKSRLIYRQDHPTIKDAQLGIRLLNQFLKQWQEPQLSEGFDRLMILPPLPLSNSMTSQLFESLLSQLWSTTSNTALRQLANNGRFGPAPIASPRNNNPSPYKATPGKGQMNLDSFGFARTTPPPPPPFRG</sequence>
<dbReference type="InterPro" id="IPR027417">
    <property type="entry name" value="P-loop_NTPase"/>
</dbReference>
<gene>
    <name evidence="2" type="ORF">BQ2448_1649</name>
</gene>
<dbReference type="EMBL" id="FMSP01000005">
    <property type="protein sequence ID" value="SCV70255.1"/>
    <property type="molecule type" value="Genomic_DNA"/>
</dbReference>
<protein>
    <submittedName>
        <fullName evidence="2">BQ2448_1649 protein</fullName>
    </submittedName>
</protein>
<feature type="compositionally biased region" description="Pro residues" evidence="1">
    <location>
        <begin position="281"/>
        <end position="290"/>
    </location>
</feature>
<dbReference type="PANTHER" id="PTHR12083:SF9">
    <property type="entry name" value="BIFUNCTIONAL POLYNUCLEOTIDE PHOSPHATASE_KINASE"/>
    <property type="match status" value="1"/>
</dbReference>
<dbReference type="GO" id="GO:0003690">
    <property type="term" value="F:double-stranded DNA binding"/>
    <property type="evidence" value="ECO:0007669"/>
    <property type="project" value="TreeGrafter"/>
</dbReference>
<evidence type="ECO:0000313" key="3">
    <source>
        <dbReference type="Proteomes" id="UP000198372"/>
    </source>
</evidence>
<feature type="compositionally biased region" description="Low complexity" evidence="1">
    <location>
        <begin position="12"/>
        <end position="32"/>
    </location>
</feature>
<dbReference type="Proteomes" id="UP000198372">
    <property type="component" value="Unassembled WGS sequence"/>
</dbReference>
<dbReference type="GO" id="GO:0006281">
    <property type="term" value="P:DNA repair"/>
    <property type="evidence" value="ECO:0007669"/>
    <property type="project" value="TreeGrafter"/>
</dbReference>
<accession>A0A238FAM1</accession>
<dbReference type="Gene3D" id="3.40.50.300">
    <property type="entry name" value="P-loop containing nucleotide triphosphate hydrolases"/>
    <property type="match status" value="1"/>
</dbReference>
<proteinExistence type="predicted"/>
<dbReference type="GO" id="GO:0046403">
    <property type="term" value="F:polynucleotide 3'-phosphatase activity"/>
    <property type="evidence" value="ECO:0007669"/>
    <property type="project" value="TreeGrafter"/>
</dbReference>
<dbReference type="OrthoDB" id="3512845at2759"/>
<keyword evidence="3" id="KW-1185">Reference proteome</keyword>
<dbReference type="Pfam" id="PF13671">
    <property type="entry name" value="AAA_33"/>
    <property type="match status" value="1"/>
</dbReference>
<organism evidence="2 3">
    <name type="scientific">Microbotryum intermedium</name>
    <dbReference type="NCBI Taxonomy" id="269621"/>
    <lineage>
        <taxon>Eukaryota</taxon>
        <taxon>Fungi</taxon>
        <taxon>Dikarya</taxon>
        <taxon>Basidiomycota</taxon>
        <taxon>Pucciniomycotina</taxon>
        <taxon>Microbotryomycetes</taxon>
        <taxon>Microbotryales</taxon>
        <taxon>Microbotryaceae</taxon>
        <taxon>Microbotryum</taxon>
    </lineage>
</organism>
<evidence type="ECO:0000313" key="2">
    <source>
        <dbReference type="EMBL" id="SCV70255.1"/>
    </source>
</evidence>
<feature type="region of interest" description="Disordered" evidence="1">
    <location>
        <begin position="241"/>
        <end position="290"/>
    </location>
</feature>
<dbReference type="STRING" id="269621.A0A238FAM1"/>
<dbReference type="SUPFAM" id="SSF52540">
    <property type="entry name" value="P-loop containing nucleoside triphosphate hydrolases"/>
    <property type="match status" value="1"/>
</dbReference>
<reference evidence="3" key="1">
    <citation type="submission" date="2016-09" db="EMBL/GenBank/DDBJ databases">
        <authorList>
            <person name="Jeantristanb JTB J.-T."/>
            <person name="Ricardo R."/>
        </authorList>
    </citation>
    <scope>NUCLEOTIDE SEQUENCE [LARGE SCALE GENOMIC DNA]</scope>
</reference>
<feature type="compositionally biased region" description="Polar residues" evidence="1">
    <location>
        <begin position="1"/>
        <end position="10"/>
    </location>
</feature>